<reference evidence="3" key="1">
    <citation type="submission" date="2015-01" db="EMBL/GenBank/DDBJ databases">
        <authorList>
            <person name="Aksoy S."/>
            <person name="Warren W."/>
            <person name="Wilson R.K."/>
        </authorList>
    </citation>
    <scope>NUCLEOTIDE SEQUENCE [LARGE SCALE GENOMIC DNA]</scope>
    <source>
        <strain evidence="3">IAEA</strain>
    </source>
</reference>
<keyword evidence="1" id="KW-1133">Transmembrane helix</keyword>
<dbReference type="AlphaFoldDB" id="A0A1B0AXL4"/>
<dbReference type="Proteomes" id="UP000092460">
    <property type="component" value="Unassembled WGS sequence"/>
</dbReference>
<feature type="transmembrane region" description="Helical" evidence="1">
    <location>
        <begin position="48"/>
        <end position="68"/>
    </location>
</feature>
<dbReference type="Gene3D" id="1.10.8.460">
    <property type="entry name" value="ppGaNTase-T1 linker domain-like"/>
    <property type="match status" value="1"/>
</dbReference>
<keyword evidence="3" id="KW-1185">Reference proteome</keyword>
<feature type="transmembrane region" description="Helical" evidence="1">
    <location>
        <begin position="99"/>
        <end position="116"/>
    </location>
</feature>
<evidence type="ECO:0000313" key="3">
    <source>
        <dbReference type="Proteomes" id="UP000092460"/>
    </source>
</evidence>
<evidence type="ECO:0000256" key="1">
    <source>
        <dbReference type="SAM" id="Phobius"/>
    </source>
</evidence>
<accession>A0A1B0AXL4</accession>
<dbReference type="EnsemblMetazoa" id="GPPI012104-RA">
    <property type="protein sequence ID" value="GPPI012104-PA"/>
    <property type="gene ID" value="GPPI012104"/>
</dbReference>
<keyword evidence="1" id="KW-0812">Transmembrane</keyword>
<name>A0A1B0AXL4_9MUSC</name>
<evidence type="ECO:0000313" key="2">
    <source>
        <dbReference type="EnsemblMetazoa" id="GPPI012104-PA"/>
    </source>
</evidence>
<dbReference type="EMBL" id="JXJN01005307">
    <property type="status" value="NOT_ANNOTATED_CDS"/>
    <property type="molecule type" value="Genomic_DNA"/>
</dbReference>
<keyword evidence="1" id="KW-0472">Membrane</keyword>
<sequence length="134" mass="16227">MFRRNIRRATEMWINGYKKYYYTILPLARNIAFARCLCFSNINLVRPLFSFMRFVSFCVCLCSTVRLSAFSIKSLFVFFHLIFFFEFVLSIVCRKPCKFTFYVFFLLFCFTSIFGIDDHLVLKHRLQCKPFKWC</sequence>
<reference evidence="2" key="2">
    <citation type="submission" date="2020-05" db="UniProtKB">
        <authorList>
            <consortium name="EnsemblMetazoa"/>
        </authorList>
    </citation>
    <scope>IDENTIFICATION</scope>
    <source>
        <strain evidence="2">IAEA</strain>
    </source>
</reference>
<organism evidence="2 3">
    <name type="scientific">Glossina palpalis gambiensis</name>
    <dbReference type="NCBI Taxonomy" id="67801"/>
    <lineage>
        <taxon>Eukaryota</taxon>
        <taxon>Metazoa</taxon>
        <taxon>Ecdysozoa</taxon>
        <taxon>Arthropoda</taxon>
        <taxon>Hexapoda</taxon>
        <taxon>Insecta</taxon>
        <taxon>Pterygota</taxon>
        <taxon>Neoptera</taxon>
        <taxon>Endopterygota</taxon>
        <taxon>Diptera</taxon>
        <taxon>Brachycera</taxon>
        <taxon>Muscomorpha</taxon>
        <taxon>Hippoboscoidea</taxon>
        <taxon>Glossinidae</taxon>
        <taxon>Glossina</taxon>
    </lineage>
</organism>
<protein>
    <submittedName>
        <fullName evidence="2">Uncharacterized protein</fullName>
    </submittedName>
</protein>
<proteinExistence type="predicted"/>
<dbReference type="VEuPathDB" id="VectorBase:GPPI012104"/>
<feature type="transmembrane region" description="Helical" evidence="1">
    <location>
        <begin position="75"/>
        <end position="93"/>
    </location>
</feature>